<organism evidence="5 6">
    <name type="scientific">Diaporthe ampelina</name>
    <dbReference type="NCBI Taxonomy" id="1214573"/>
    <lineage>
        <taxon>Eukaryota</taxon>
        <taxon>Fungi</taxon>
        <taxon>Dikarya</taxon>
        <taxon>Ascomycota</taxon>
        <taxon>Pezizomycotina</taxon>
        <taxon>Sordariomycetes</taxon>
        <taxon>Sordariomycetidae</taxon>
        <taxon>Diaporthales</taxon>
        <taxon>Diaporthaceae</taxon>
        <taxon>Diaporthe</taxon>
    </lineage>
</organism>
<feature type="domain" description="Zn(2)-C6 fungal-type" evidence="4">
    <location>
        <begin position="31"/>
        <end position="60"/>
    </location>
</feature>
<dbReference type="PANTHER" id="PTHR46910">
    <property type="entry name" value="TRANSCRIPTION FACTOR PDR1"/>
    <property type="match status" value="1"/>
</dbReference>
<dbReference type="PROSITE" id="PS00463">
    <property type="entry name" value="ZN2_CY6_FUNGAL_1"/>
    <property type="match status" value="1"/>
</dbReference>
<evidence type="ECO:0000313" key="5">
    <source>
        <dbReference type="EMBL" id="KKY32851.1"/>
    </source>
</evidence>
<feature type="region of interest" description="Disordered" evidence="3">
    <location>
        <begin position="109"/>
        <end position="141"/>
    </location>
</feature>
<dbReference type="SMART" id="SM00066">
    <property type="entry name" value="GAL4"/>
    <property type="match status" value="1"/>
</dbReference>
<dbReference type="InterPro" id="IPR001138">
    <property type="entry name" value="Zn2Cys6_DnaBD"/>
</dbReference>
<dbReference type="InterPro" id="IPR050987">
    <property type="entry name" value="AtrR-like"/>
</dbReference>
<dbReference type="EMBL" id="LCUC01000275">
    <property type="protein sequence ID" value="KKY32851.1"/>
    <property type="molecule type" value="Genomic_DNA"/>
</dbReference>
<dbReference type="CDD" id="cd00067">
    <property type="entry name" value="GAL4"/>
    <property type="match status" value="1"/>
</dbReference>
<dbReference type="PANTHER" id="PTHR46910:SF13">
    <property type="entry name" value="SPECIFIC TRANSCRIPTION FACTOR, PUTATIVE (AFU_ORTHOLOGUE AFUA_4G06190)-RELATED"/>
    <property type="match status" value="1"/>
</dbReference>
<dbReference type="GO" id="GO:0008270">
    <property type="term" value="F:zinc ion binding"/>
    <property type="evidence" value="ECO:0007669"/>
    <property type="project" value="InterPro"/>
</dbReference>
<keyword evidence="1" id="KW-0479">Metal-binding</keyword>
<feature type="region of interest" description="Disordered" evidence="3">
    <location>
        <begin position="1"/>
        <end position="23"/>
    </location>
</feature>
<protein>
    <submittedName>
        <fullName evidence="5">Putative fungal specific transcription factor domain protein</fullName>
    </submittedName>
</protein>
<dbReference type="GO" id="GO:0003677">
    <property type="term" value="F:DNA binding"/>
    <property type="evidence" value="ECO:0007669"/>
    <property type="project" value="InterPro"/>
</dbReference>
<name>A0A0G2FFH3_9PEZI</name>
<evidence type="ECO:0000256" key="1">
    <source>
        <dbReference type="ARBA" id="ARBA00022723"/>
    </source>
</evidence>
<comment type="caution">
    <text evidence="5">The sequence shown here is derived from an EMBL/GenBank/DDBJ whole genome shotgun (WGS) entry which is preliminary data.</text>
</comment>
<gene>
    <name evidence="5" type="ORF">UCDDA912_g07188</name>
</gene>
<evidence type="ECO:0000256" key="3">
    <source>
        <dbReference type="SAM" id="MobiDB-lite"/>
    </source>
</evidence>
<sequence>MPSGKRSQAHDAEGRETQQRSRKRERYTRIACESCKTRKVKCSGSLPCSRCVELNANCKYNDYVPQPDTARANAAARKDCAAPADLSGATQQDLGQLLASMRKICDDIQSSTKRLSSPSHLRPSLGCRRRSETASTNAASSNADPITLVDSLDQARRFLEQRGVVTVPLAISQAGPDQSAPADPGLPGENPSAALEVARPVLELGHEDALAHLAAFRDHLFPVYPCIDLALAKDNIDSLFRTSLLSLAHGAQGLGVDLVDTEATKAVLAIGMLIKGDADSPLSSSLEAHLVWNTDTVVRRDQAQVEDVIMGALLAIYYMLRQEVRKAWRVAGLMVQSALEVGFHKERYYRNSHPTTERSNFLKRLMACVVDLDKRCSFLTNLPYHLRCREIDDSVLDLHGRHPLLSAMVDLNFIQAELFELISASKAESGGYKSKEMNDRMDYLDHRIQRLAEETSRVDLFPPDSIVVPPPAERVVLESFFQMRTTYLRMLAHFRSLGSSCKALAGRPQAAETTIALPKALVALYEKMAHAAGHQGLSRLEGPLAVRFIMGSASCMFLAASCNPGAYGPVFCAAFHAAIDLLLASPYAGSGPKPSPWCSLDEMRRLGETIQMPTPDKPTPNAAGTDASSELSAVELLDINPQDVEDDIFGTFDATEDNYMAILGMVTTQLDYLSNPI</sequence>
<keyword evidence="2" id="KW-0539">Nucleus</keyword>
<dbReference type="InterPro" id="IPR007219">
    <property type="entry name" value="XnlR_reg_dom"/>
</dbReference>
<proteinExistence type="predicted"/>
<accession>A0A0G2FFH3</accession>
<keyword evidence="6" id="KW-1185">Reference proteome</keyword>
<feature type="compositionally biased region" description="Low complexity" evidence="3">
    <location>
        <begin position="114"/>
        <end position="125"/>
    </location>
</feature>
<dbReference type="CDD" id="cd12148">
    <property type="entry name" value="fungal_TF_MHR"/>
    <property type="match status" value="1"/>
</dbReference>
<dbReference type="AlphaFoldDB" id="A0A0G2FFH3"/>
<dbReference type="Pfam" id="PF00172">
    <property type="entry name" value="Zn_clus"/>
    <property type="match status" value="1"/>
</dbReference>
<dbReference type="InterPro" id="IPR036864">
    <property type="entry name" value="Zn2-C6_fun-type_DNA-bd_sf"/>
</dbReference>
<dbReference type="GO" id="GO:0006351">
    <property type="term" value="P:DNA-templated transcription"/>
    <property type="evidence" value="ECO:0007669"/>
    <property type="project" value="InterPro"/>
</dbReference>
<evidence type="ECO:0000313" key="6">
    <source>
        <dbReference type="Proteomes" id="UP000034680"/>
    </source>
</evidence>
<dbReference type="STRING" id="1214573.A0A0G2FFH3"/>
<dbReference type="Gene3D" id="4.10.240.10">
    <property type="entry name" value="Zn(2)-C6 fungal-type DNA-binding domain"/>
    <property type="match status" value="1"/>
</dbReference>
<evidence type="ECO:0000259" key="4">
    <source>
        <dbReference type="PROSITE" id="PS50048"/>
    </source>
</evidence>
<dbReference type="SUPFAM" id="SSF57701">
    <property type="entry name" value="Zn2/Cys6 DNA-binding domain"/>
    <property type="match status" value="1"/>
</dbReference>
<reference evidence="5 6" key="2">
    <citation type="submission" date="2015-05" db="EMBL/GenBank/DDBJ databases">
        <authorList>
            <person name="Morales-Cruz A."/>
            <person name="Amrine K.C."/>
            <person name="Cantu D."/>
        </authorList>
    </citation>
    <scope>NUCLEOTIDE SEQUENCE [LARGE SCALE GENOMIC DNA]</scope>
    <source>
        <strain evidence="5">DA912</strain>
    </source>
</reference>
<dbReference type="Pfam" id="PF04082">
    <property type="entry name" value="Fungal_trans"/>
    <property type="match status" value="1"/>
</dbReference>
<dbReference type="GO" id="GO:0000981">
    <property type="term" value="F:DNA-binding transcription factor activity, RNA polymerase II-specific"/>
    <property type="evidence" value="ECO:0007669"/>
    <property type="project" value="InterPro"/>
</dbReference>
<reference evidence="5 6" key="1">
    <citation type="submission" date="2015-05" db="EMBL/GenBank/DDBJ databases">
        <title>Distinctive expansion of gene families associated with plant cell wall degradation and secondary metabolism in the genomes of grapevine trunk pathogens.</title>
        <authorList>
            <person name="Lawrence D.P."/>
            <person name="Travadon R."/>
            <person name="Rolshausen P.E."/>
            <person name="Baumgartner K."/>
        </authorList>
    </citation>
    <scope>NUCLEOTIDE SEQUENCE [LARGE SCALE GENOMIC DNA]</scope>
    <source>
        <strain evidence="5">DA912</strain>
    </source>
</reference>
<feature type="compositionally biased region" description="Basic and acidic residues" evidence="3">
    <location>
        <begin position="8"/>
        <end position="19"/>
    </location>
</feature>
<dbReference type="Proteomes" id="UP000034680">
    <property type="component" value="Unassembled WGS sequence"/>
</dbReference>
<dbReference type="OrthoDB" id="5104218at2759"/>
<evidence type="ECO:0000256" key="2">
    <source>
        <dbReference type="ARBA" id="ARBA00023242"/>
    </source>
</evidence>
<dbReference type="PROSITE" id="PS50048">
    <property type="entry name" value="ZN2_CY6_FUNGAL_2"/>
    <property type="match status" value="1"/>
</dbReference>